<dbReference type="InterPro" id="IPR012334">
    <property type="entry name" value="Pectin_lyas_fold"/>
</dbReference>
<gene>
    <name evidence="2" type="ORF">GFH32_05260</name>
</gene>
<dbReference type="PANTHER" id="PTHR36453">
    <property type="entry name" value="SECRETED PROTEIN-RELATED"/>
    <property type="match status" value="1"/>
</dbReference>
<dbReference type="PANTHER" id="PTHR36453:SF1">
    <property type="entry name" value="RIGHT HANDED BETA HELIX DOMAIN-CONTAINING PROTEIN"/>
    <property type="match status" value="1"/>
</dbReference>
<dbReference type="SMART" id="SM00710">
    <property type="entry name" value="PbH1"/>
    <property type="match status" value="7"/>
</dbReference>
<dbReference type="Pfam" id="PF13229">
    <property type="entry name" value="Beta_helix"/>
    <property type="match status" value="1"/>
</dbReference>
<dbReference type="InterPro" id="IPR011050">
    <property type="entry name" value="Pectin_lyase_fold/virulence"/>
</dbReference>
<dbReference type="Gene3D" id="2.160.20.10">
    <property type="entry name" value="Single-stranded right-handed beta-helix, Pectin lyase-like"/>
    <property type="match status" value="2"/>
</dbReference>
<reference evidence="2 3" key="1">
    <citation type="submission" date="2019-10" db="EMBL/GenBank/DDBJ databases">
        <authorList>
            <person name="Dong K."/>
        </authorList>
    </citation>
    <scope>NUCLEOTIDE SEQUENCE [LARGE SCALE GENOMIC DNA]</scope>
    <source>
        <strain evidence="3">dk4302</strain>
    </source>
</reference>
<organism evidence="2 3">
    <name type="scientific">Sphingobacterium zhuxiongii</name>
    <dbReference type="NCBI Taxonomy" id="2662364"/>
    <lineage>
        <taxon>Bacteria</taxon>
        <taxon>Pseudomonadati</taxon>
        <taxon>Bacteroidota</taxon>
        <taxon>Sphingobacteriia</taxon>
        <taxon>Sphingobacteriales</taxon>
        <taxon>Sphingobacteriaceae</taxon>
        <taxon>Sphingobacterium</taxon>
    </lineage>
</organism>
<feature type="domain" description="Right handed beta helix" evidence="1">
    <location>
        <begin position="392"/>
        <end position="567"/>
    </location>
</feature>
<evidence type="ECO:0000313" key="2">
    <source>
        <dbReference type="EMBL" id="QGA25764.1"/>
    </source>
</evidence>
<dbReference type="EMBL" id="CP045652">
    <property type="protein sequence ID" value="QGA25764.1"/>
    <property type="molecule type" value="Genomic_DNA"/>
</dbReference>
<dbReference type="RefSeq" id="WP_153510084.1">
    <property type="nucleotide sequence ID" value="NZ_CP045652.1"/>
</dbReference>
<proteinExistence type="predicted"/>
<accession>A0A5Q0Q922</accession>
<protein>
    <submittedName>
        <fullName evidence="2">Right-handed parallel beta-helix repeat-containing protein</fullName>
    </submittedName>
</protein>
<evidence type="ECO:0000313" key="3">
    <source>
        <dbReference type="Proteomes" id="UP000326921"/>
    </source>
</evidence>
<name>A0A5Q0Q922_9SPHI</name>
<dbReference type="InterPro" id="IPR039448">
    <property type="entry name" value="Beta_helix"/>
</dbReference>
<dbReference type="InterPro" id="IPR006626">
    <property type="entry name" value="PbH1"/>
</dbReference>
<dbReference type="AlphaFoldDB" id="A0A5Q0Q922"/>
<sequence>MKTIWLTFLVFLVSYSYAGNETIFIAPNGNDGNKGTIESPLASIEGAQLKIKELRSRLQANDSIIVQIQSGTYPINRPITLDYPVLSDSKTTIIFRGDQKDRPLITGGRTTGRFEAVTPQLWRVYIPEVANYGFYFEQLYINGERRFRAQTPNQGDFFKPKRVTVNKLDSTNAYTSQKITLKDSELSILNDIEKSEWNDVQAVFYHKWDNTRKRIQYINKVDSSMYLTGRLHTVNPLTIKSLYVIENYKKALDSPGEWYLERDGFLYYIPMPGETLENTEAVYPVAEKFLVIKGSPEKKVSNIRFEHIRFEYVSTQTPPEGQDPVQAAANLDAAVMIDYADNIHFKNCDIAHTGRYGIWFNKNTSHSSVEECHLYDLGGGGVKIGSDPIALSHHIKIHNNIIQHGGYIFPCAVGVIIIHGSDNEITHNDIADFRYSGVSVGWVWGYAPSPSKRNKIEFNHIHHLGWAELSDMGGVYTLGASEGTTVSNNVVHHVFSYDYGGWGLYTDEGSTGIVMENNLVYKCKSAGFHQHYGKDNMIRNNIFALNQYFQIQLTRSEDHRSLSFQNNIVYFNEGVLYRSNEKDKWITAKVDIDNNCYWDTRSKTFQFAKLNFADWKKLGRDEHSFIADPNFRDPANFDFRFKNDKIIKKIGFKKFDYTKAGVYGDSAWKEKAVLSKQIENDFDQAVAKWAQPI</sequence>
<keyword evidence="3" id="KW-1185">Reference proteome</keyword>
<evidence type="ECO:0000259" key="1">
    <source>
        <dbReference type="Pfam" id="PF13229"/>
    </source>
</evidence>
<dbReference type="Proteomes" id="UP000326921">
    <property type="component" value="Chromosome"/>
</dbReference>
<dbReference type="KEGG" id="sphe:GFH32_05260"/>
<dbReference type="SUPFAM" id="SSF51126">
    <property type="entry name" value="Pectin lyase-like"/>
    <property type="match status" value="1"/>
</dbReference>